<protein>
    <submittedName>
        <fullName evidence="1">(Mediterranean fruit fly) hypothetical protein</fullName>
    </submittedName>
</protein>
<dbReference type="Proteomes" id="UP000606786">
    <property type="component" value="Unassembled WGS sequence"/>
</dbReference>
<organism evidence="1 2">
    <name type="scientific">Ceratitis capitata</name>
    <name type="common">Mediterranean fruit fly</name>
    <name type="synonym">Tephritis capitata</name>
    <dbReference type="NCBI Taxonomy" id="7213"/>
    <lineage>
        <taxon>Eukaryota</taxon>
        <taxon>Metazoa</taxon>
        <taxon>Ecdysozoa</taxon>
        <taxon>Arthropoda</taxon>
        <taxon>Hexapoda</taxon>
        <taxon>Insecta</taxon>
        <taxon>Pterygota</taxon>
        <taxon>Neoptera</taxon>
        <taxon>Endopterygota</taxon>
        <taxon>Diptera</taxon>
        <taxon>Brachycera</taxon>
        <taxon>Muscomorpha</taxon>
        <taxon>Tephritoidea</taxon>
        <taxon>Tephritidae</taxon>
        <taxon>Ceratitis</taxon>
        <taxon>Ceratitis</taxon>
    </lineage>
</organism>
<proteinExistence type="predicted"/>
<reference evidence="1" key="1">
    <citation type="submission" date="2020-11" db="EMBL/GenBank/DDBJ databases">
        <authorList>
            <person name="Whitehead M."/>
        </authorList>
    </citation>
    <scope>NUCLEOTIDE SEQUENCE</scope>
    <source>
        <strain evidence="1">EGII</strain>
    </source>
</reference>
<dbReference type="EMBL" id="CAJHJT010000023">
    <property type="protein sequence ID" value="CAD7000892.1"/>
    <property type="molecule type" value="Genomic_DNA"/>
</dbReference>
<evidence type="ECO:0000313" key="2">
    <source>
        <dbReference type="Proteomes" id="UP000606786"/>
    </source>
</evidence>
<name>A0A811UNW5_CERCA</name>
<keyword evidence="2" id="KW-1185">Reference proteome</keyword>
<sequence>MMYGPCGTLNPDSPCMLDENVLSGFLEHWYPVQRQGTMNIHRRSVEDGVIGDKCLVIAHKVLGQLGMPAPYRTASTSLAADLCREQNTLTDDLLLNMFYADGTGMLCQIEASFKKEILLSTSKQVSVPFA</sequence>
<gene>
    <name evidence="1" type="ORF">CCAP1982_LOCUS9367</name>
</gene>
<comment type="caution">
    <text evidence="1">The sequence shown here is derived from an EMBL/GenBank/DDBJ whole genome shotgun (WGS) entry which is preliminary data.</text>
</comment>
<dbReference type="AlphaFoldDB" id="A0A811UNW5"/>
<accession>A0A811UNW5</accession>
<evidence type="ECO:0000313" key="1">
    <source>
        <dbReference type="EMBL" id="CAD7000892.1"/>
    </source>
</evidence>